<dbReference type="NCBIfam" id="TIGR00594">
    <property type="entry name" value="polc"/>
    <property type="match status" value="1"/>
</dbReference>
<dbReference type="Pfam" id="PF07733">
    <property type="entry name" value="DNA_pol3_alpha"/>
    <property type="match status" value="1"/>
</dbReference>
<dbReference type="EC" id="2.7.7.7" evidence="3 13"/>
<dbReference type="RefSeq" id="WP_135962731.1">
    <property type="nucleotide sequence ID" value="NZ_SRXT01000002.1"/>
</dbReference>
<dbReference type="InterPro" id="IPR011708">
    <property type="entry name" value="DNA_pol3_alpha_NTPase_dom"/>
</dbReference>
<comment type="similarity">
    <text evidence="2 13">Belongs to the DNA polymerase type-C family. DnaE2 subfamily.</text>
</comment>
<evidence type="ECO:0000256" key="9">
    <source>
        <dbReference type="ARBA" id="ARBA00022763"/>
    </source>
</evidence>
<evidence type="ECO:0000256" key="14">
    <source>
        <dbReference type="SAM" id="MobiDB-lite"/>
    </source>
</evidence>
<evidence type="ECO:0000256" key="8">
    <source>
        <dbReference type="ARBA" id="ARBA00022705"/>
    </source>
</evidence>
<dbReference type="GO" id="GO:0006281">
    <property type="term" value="P:DNA repair"/>
    <property type="evidence" value="ECO:0007669"/>
    <property type="project" value="UniProtKB-UniRule"/>
</dbReference>
<keyword evidence="9 13" id="KW-0227">DNA damage</keyword>
<comment type="catalytic activity">
    <reaction evidence="12 13">
        <text>DNA(n) + a 2'-deoxyribonucleoside 5'-triphosphate = DNA(n+1) + diphosphate</text>
        <dbReference type="Rhea" id="RHEA:22508"/>
        <dbReference type="Rhea" id="RHEA-COMP:17339"/>
        <dbReference type="Rhea" id="RHEA-COMP:17340"/>
        <dbReference type="ChEBI" id="CHEBI:33019"/>
        <dbReference type="ChEBI" id="CHEBI:61560"/>
        <dbReference type="ChEBI" id="CHEBI:173112"/>
        <dbReference type="EC" id="2.7.7.7"/>
    </reaction>
</comment>
<proteinExistence type="inferred from homology"/>
<keyword evidence="8 13" id="KW-0235">DNA replication</keyword>
<dbReference type="InterPro" id="IPR012340">
    <property type="entry name" value="NA-bd_OB-fold"/>
</dbReference>
<dbReference type="InterPro" id="IPR023073">
    <property type="entry name" value="DnaE2"/>
</dbReference>
<dbReference type="GO" id="GO:0008408">
    <property type="term" value="F:3'-5' exonuclease activity"/>
    <property type="evidence" value="ECO:0007669"/>
    <property type="project" value="InterPro"/>
</dbReference>
<feature type="domain" description="Polymerase/histidinol phosphatase N-terminal" evidence="15">
    <location>
        <begin position="4"/>
        <end position="76"/>
    </location>
</feature>
<keyword evidence="11 13" id="KW-0234">DNA repair</keyword>
<dbReference type="HAMAP" id="MF_01902">
    <property type="entry name" value="DNApol_error_prone"/>
    <property type="match status" value="1"/>
</dbReference>
<accession>A0A4S1XIC7</accession>
<evidence type="ECO:0000313" key="16">
    <source>
        <dbReference type="EMBL" id="TGX54836.1"/>
    </source>
</evidence>
<dbReference type="CDD" id="cd04485">
    <property type="entry name" value="DnaE_OBF"/>
    <property type="match status" value="1"/>
</dbReference>
<protein>
    <recommendedName>
        <fullName evidence="4 13">Error-prone DNA polymerase</fullName>
        <ecNumber evidence="3 13">2.7.7.7</ecNumber>
    </recommendedName>
</protein>
<evidence type="ECO:0000256" key="10">
    <source>
        <dbReference type="ARBA" id="ARBA00022932"/>
    </source>
</evidence>
<keyword evidence="6 13" id="KW-0808">Transferase</keyword>
<dbReference type="InterPro" id="IPR004013">
    <property type="entry name" value="PHP_dom"/>
</dbReference>
<dbReference type="EMBL" id="SRXT01000002">
    <property type="protein sequence ID" value="TGX54836.1"/>
    <property type="molecule type" value="Genomic_DNA"/>
</dbReference>
<evidence type="ECO:0000256" key="4">
    <source>
        <dbReference type="ARBA" id="ARBA00017273"/>
    </source>
</evidence>
<evidence type="ECO:0000259" key="15">
    <source>
        <dbReference type="SMART" id="SM00481"/>
    </source>
</evidence>
<dbReference type="Pfam" id="PF02811">
    <property type="entry name" value="PHP"/>
    <property type="match status" value="1"/>
</dbReference>
<evidence type="ECO:0000313" key="17">
    <source>
        <dbReference type="Proteomes" id="UP000306147"/>
    </source>
</evidence>
<dbReference type="PANTHER" id="PTHR32294:SF4">
    <property type="entry name" value="ERROR-PRONE DNA POLYMERASE"/>
    <property type="match status" value="1"/>
</dbReference>
<dbReference type="InterPro" id="IPR029460">
    <property type="entry name" value="DNAPol_HHH"/>
</dbReference>
<keyword evidence="17" id="KW-1185">Reference proteome</keyword>
<reference evidence="16 17" key="1">
    <citation type="submission" date="2019-04" db="EMBL/GenBank/DDBJ databases">
        <title>Sphingomonas psychrotolerans sp. nov., isolated from soil in the Tianshan Mountains, Xinjiang, China.</title>
        <authorList>
            <person name="Luo Y."/>
            <person name="Sheng H."/>
        </authorList>
    </citation>
    <scope>NUCLEOTIDE SEQUENCE [LARGE SCALE GENOMIC DNA]</scope>
    <source>
        <strain evidence="16 17">ZFGT-11</strain>
    </source>
</reference>
<evidence type="ECO:0000256" key="12">
    <source>
        <dbReference type="ARBA" id="ARBA00049244"/>
    </source>
</evidence>
<dbReference type="InterPro" id="IPR004805">
    <property type="entry name" value="DnaE2/DnaE/PolC"/>
</dbReference>
<dbReference type="Pfam" id="PF14579">
    <property type="entry name" value="HHH_6"/>
    <property type="match status" value="1"/>
</dbReference>
<evidence type="ECO:0000256" key="2">
    <source>
        <dbReference type="ARBA" id="ARBA00007391"/>
    </source>
</evidence>
<evidence type="ECO:0000256" key="11">
    <source>
        <dbReference type="ARBA" id="ARBA00023204"/>
    </source>
</evidence>
<evidence type="ECO:0000256" key="5">
    <source>
        <dbReference type="ARBA" id="ARBA00022490"/>
    </source>
</evidence>
<comment type="function">
    <text evidence="13">DNA polymerase involved in damage-induced mutagenesis and translesion synthesis (TLS). It is not the major replicative DNA polymerase.</text>
</comment>
<keyword evidence="7 13" id="KW-0548">Nucleotidyltransferase</keyword>
<evidence type="ECO:0000256" key="3">
    <source>
        <dbReference type="ARBA" id="ARBA00012417"/>
    </source>
</evidence>
<dbReference type="InterPro" id="IPR004365">
    <property type="entry name" value="NA-bd_OB_tRNA"/>
</dbReference>
<name>A0A4S1XIC7_9SPHN</name>
<dbReference type="CDD" id="cd07434">
    <property type="entry name" value="PHP_PolIIIA_DnaE2"/>
    <property type="match status" value="1"/>
</dbReference>
<dbReference type="Pfam" id="PF17657">
    <property type="entry name" value="DNA_pol3_finger"/>
    <property type="match status" value="1"/>
</dbReference>
<dbReference type="InterPro" id="IPR003141">
    <property type="entry name" value="Pol/His_phosphatase_N"/>
</dbReference>
<evidence type="ECO:0000256" key="6">
    <source>
        <dbReference type="ARBA" id="ARBA00022679"/>
    </source>
</evidence>
<dbReference type="GO" id="GO:0005737">
    <property type="term" value="C:cytoplasm"/>
    <property type="evidence" value="ECO:0007669"/>
    <property type="project" value="UniProtKB-SubCell"/>
</dbReference>
<dbReference type="InterPro" id="IPR040982">
    <property type="entry name" value="DNA_pol3_finger"/>
</dbReference>
<feature type="region of interest" description="Disordered" evidence="14">
    <location>
        <begin position="1093"/>
        <end position="1115"/>
    </location>
</feature>
<dbReference type="OrthoDB" id="9803237at2"/>
<gene>
    <name evidence="16" type="primary">dnaE</name>
    <name evidence="13" type="synonym">dnaE2</name>
    <name evidence="16" type="ORF">E5A73_05130</name>
</gene>
<evidence type="ECO:0000256" key="7">
    <source>
        <dbReference type="ARBA" id="ARBA00022695"/>
    </source>
</evidence>
<dbReference type="SMART" id="SM00481">
    <property type="entry name" value="POLIIIAc"/>
    <property type="match status" value="1"/>
</dbReference>
<dbReference type="Pfam" id="PF01336">
    <property type="entry name" value="tRNA_anti-codon"/>
    <property type="match status" value="1"/>
</dbReference>
<evidence type="ECO:0000256" key="1">
    <source>
        <dbReference type="ARBA" id="ARBA00004496"/>
    </source>
</evidence>
<comment type="subcellular location">
    <subcellularLocation>
        <location evidence="1 13">Cytoplasm</location>
    </subcellularLocation>
</comment>
<keyword evidence="10 13" id="KW-0239">DNA-directed DNA polymerase</keyword>
<dbReference type="Gene3D" id="3.20.20.140">
    <property type="entry name" value="Metal-dependent hydrolases"/>
    <property type="match status" value="1"/>
</dbReference>
<dbReference type="GO" id="GO:0003676">
    <property type="term" value="F:nucleic acid binding"/>
    <property type="evidence" value="ECO:0007669"/>
    <property type="project" value="InterPro"/>
</dbReference>
<dbReference type="PANTHER" id="PTHR32294">
    <property type="entry name" value="DNA POLYMERASE III SUBUNIT ALPHA"/>
    <property type="match status" value="1"/>
</dbReference>
<dbReference type="Gene3D" id="1.10.150.870">
    <property type="match status" value="1"/>
</dbReference>
<dbReference type="AlphaFoldDB" id="A0A4S1XIC7"/>
<evidence type="ECO:0000256" key="13">
    <source>
        <dbReference type="HAMAP-Rule" id="MF_01902"/>
    </source>
</evidence>
<dbReference type="NCBIfam" id="NF004225">
    <property type="entry name" value="PRK05672.1"/>
    <property type="match status" value="1"/>
</dbReference>
<dbReference type="GO" id="GO:0003887">
    <property type="term" value="F:DNA-directed DNA polymerase activity"/>
    <property type="evidence" value="ECO:0007669"/>
    <property type="project" value="UniProtKB-UniRule"/>
</dbReference>
<dbReference type="GO" id="GO:0006260">
    <property type="term" value="P:DNA replication"/>
    <property type="evidence" value="ECO:0007669"/>
    <property type="project" value="UniProtKB-KW"/>
</dbReference>
<dbReference type="Gene3D" id="2.40.50.140">
    <property type="entry name" value="Nucleic acid-binding proteins"/>
    <property type="match status" value="1"/>
</dbReference>
<keyword evidence="5 13" id="KW-0963">Cytoplasm</keyword>
<sequence>MSYSELQVTTHFSFLRGAASPEDLFRQAALLGLPALGIVDRNSLGGVVRSLVAAEQFSALGADIRMIAGCRLDLVDGSAVLVWPEDQAAWSRLTRLLTLGKSRADPQHGEKGKCFLHWEDVAMHAEGLLGALVPGLADPGDPLSLQWMADVFAERGHVCLTQHRRPGDVMRLHALNAAAERFGLTPLATGDILYDTPDRRMLQDVVTAIREKCTIDELGFRRERNADRHLKSPEEMARRFRDYPEALRATEAVAERCTFSLRELKHQYPEEHVFDGRTSQEALHRLAWSGLKQKFGGTPSQAYRDLLTHELGLVEQMGYAPYFLTVNSIVQFAISQQILCQGRGSAANSVICFALGITSIDPIKHQLLFERFISTERKEPPDIDVDFEHERREEVIQWIYESYGQDHAALTAVVSRFRSRGALREVGKVLGLPEDLTAALSSQVWGWSNEVDDKHADALNLDRSDPRLALTLQLARELIGTPRHLSQHPGGFVLTRDKLHDLIPVEPAAMVDRRVVEWEKLDIEELGFMKVDILGLGMLGCMRRAFDLLADHKATQLSMASPLMQDEDPLTFAMIQQADTLGVFQIESRAQMSMLPRMLPVNFYDIAIQVAIVRPGPIQGNMVHPYLKRRQNPHLVDYPSPALKKVLKKTLGVPLFQEQAMQVAIKGAGFTPSEADRLRRAMATFKSTGGIGEFGPKLLAGMRANGISDDFAERLVAQIEGFSNYGFPESHAASFAKIAYASSWMKCHHPDIFCCALLNAQPMGFYAPAQLVRDARAHGVEARPVCINHSDWDTRMESPSPRLREGRGEGFCGTAEDWQNLHPLRLGMRIVQGLAQADAIEILKAREHAPFVSIEDVWRRSGVKPAALERLARADAFQALGLNRRQALWAIKGLGQKPLDLFSAADARERVTVSESVEPDVALVPLTEGREVVEDYRATQLSLRAHPVTFLRERLAERRIAKCGDLLNMKDGARVEVAGLILVRQRPGSAKGVVFVTLEDETGIANAVFWADRFEANRRTVMTATMLAIRGKVQREGIVIHLVAEAITDLTPWLREIGEIDLPRMTIPGDGATHGGTIDPRERLKLPRQRALESWPPRGSLKAPDLIPVKSRDFH</sequence>
<comment type="caution">
    <text evidence="16">The sequence shown here is derived from an EMBL/GenBank/DDBJ whole genome shotgun (WGS) entry which is preliminary data.</text>
</comment>
<organism evidence="16 17">
    <name type="scientific">Sphingomonas gei</name>
    <dbReference type="NCBI Taxonomy" id="1395960"/>
    <lineage>
        <taxon>Bacteria</taxon>
        <taxon>Pseudomonadati</taxon>
        <taxon>Pseudomonadota</taxon>
        <taxon>Alphaproteobacteria</taxon>
        <taxon>Sphingomonadales</taxon>
        <taxon>Sphingomonadaceae</taxon>
        <taxon>Sphingomonas</taxon>
    </lineage>
</organism>
<dbReference type="Proteomes" id="UP000306147">
    <property type="component" value="Unassembled WGS sequence"/>
</dbReference>